<dbReference type="PANTHER" id="PTHR45924">
    <property type="entry name" value="FI17866P1"/>
    <property type="match status" value="1"/>
</dbReference>
<name>A0A1Y2ISC3_TRAC3</name>
<dbReference type="PROSITE" id="PS50010">
    <property type="entry name" value="DH_2"/>
    <property type="match status" value="1"/>
</dbReference>
<dbReference type="STRING" id="1353009.A0A1Y2ISC3"/>
<feature type="compositionally biased region" description="Low complexity" evidence="1">
    <location>
        <begin position="351"/>
        <end position="365"/>
    </location>
</feature>
<dbReference type="PANTHER" id="PTHR45924:SF2">
    <property type="entry name" value="FI17866P1"/>
    <property type="match status" value="1"/>
</dbReference>
<feature type="domain" description="DH" evidence="2">
    <location>
        <begin position="101"/>
        <end position="296"/>
    </location>
</feature>
<feature type="compositionally biased region" description="Polar residues" evidence="1">
    <location>
        <begin position="582"/>
        <end position="607"/>
    </location>
</feature>
<evidence type="ECO:0000313" key="4">
    <source>
        <dbReference type="Proteomes" id="UP000193067"/>
    </source>
</evidence>
<proteinExistence type="predicted"/>
<feature type="compositionally biased region" description="Pro residues" evidence="1">
    <location>
        <begin position="817"/>
        <end position="848"/>
    </location>
</feature>
<dbReference type="GO" id="GO:0031267">
    <property type="term" value="F:small GTPase binding"/>
    <property type="evidence" value="ECO:0007669"/>
    <property type="project" value="TreeGrafter"/>
</dbReference>
<feature type="compositionally biased region" description="Pro residues" evidence="1">
    <location>
        <begin position="878"/>
        <end position="893"/>
    </location>
</feature>
<dbReference type="SUPFAM" id="SSF48065">
    <property type="entry name" value="DBL homology domain (DH-domain)"/>
    <property type="match status" value="1"/>
</dbReference>
<feature type="compositionally biased region" description="Polar residues" evidence="1">
    <location>
        <begin position="341"/>
        <end position="350"/>
    </location>
</feature>
<gene>
    <name evidence="3" type="ORF">PYCCODRAFT_232613</name>
</gene>
<feature type="compositionally biased region" description="Low complexity" evidence="1">
    <location>
        <begin position="894"/>
        <end position="912"/>
    </location>
</feature>
<feature type="compositionally biased region" description="Low complexity" evidence="1">
    <location>
        <begin position="77"/>
        <end position="96"/>
    </location>
</feature>
<sequence>MAVQESIAKPLPPPAKDEKLPSLPPLDFDPPSAPPPPPKIVHDHVPDAPNQQYKPLAPIDVKASLAVSDLSLGSAPLTPLSPSPGSLPSIPSSPSSDGKSRKANPLTDLIDTEKVYVELLTGVIRKVAAAWSRSNLPPPELDTMFRCIESIYKANRQLLGKLKEIGTNPSSPKALGDLLMRWIDDLEGPYTNYANKYVNGFDSWEPVQSNPRVRTILAMFSATNPPPLPASAPQHPSEPPIWTLDELFLLPKGRIKYYKKLYGRLLKSTTPGRSDHRLLSGALDKLDNLLATIDRRREIRVGAGAARVESLPPPPIETEDEVVIDMRTRQSTLEPQPREVPSNSASPSQRASDSTRASGSLSSSGRRSEDTAPTTDSRGSTSTLNMPLTDLERRLSTDRTLDIFSMKPKQVRLQISPPTLHYTRELRCSTPVVITFTPRATGVEIVQERGHILLLTDLMLVCERMSPKELETAGRDGPDMWLLYPPLTGKHLRVAPVDDYTLSVTILRKETLFLRTDSTSARDRLIADFQDCIETAGNLFPSSSKNPPPPVPALPSMGSNPSTNTMGNNVSRPPSTPLDRSASASHPPSMVESQYSERSSASMSPTRAFSPVSVGSRRSNEPVSGPPSRTNSATAAALADAALSGSMARMDIGNGQAGGPPNGGPPQQGYPSRSTSITAGGGPPPSFGPGQVMPPQSFGPGQTMPPQSFGPGQTMPPQQQRSFGPGQHMPPQQYPPSQGMPPQPYGPGQGMPPNGPGGMGMGRPPPSAYGPPPGQGMPPQRNPSLNGQGPGMPPSRNPSLTQGPPQVGQSYQGVPPQQRPPPQGFPPGPGPRPGMGPGAYPPPRPPSEPTMDAGLRKSPSSRSLASQYDRQQQFASAPPMPGYPGDLPPPRPGFLPRSDSSSSLPIMPSASLHAPQPRPLLPSAQLSMRSVSTAGSFSIEDPSPPGSPVEETPRATGPVTSVVTAQMKCKVFLKREHAQWKSLGSAKLRLFREDPTNIKQLVVEADNKDKTVLISTIVLTDGVERVGKTGIAIELSDKGLRTGIVYMLQLRNEKSANGLFDELLAGSDRAGR</sequence>
<dbReference type="InterPro" id="IPR000219">
    <property type="entry name" value="DH_dom"/>
</dbReference>
<feature type="region of interest" description="Disordered" evidence="1">
    <location>
        <begin position="77"/>
        <end position="106"/>
    </location>
</feature>
<evidence type="ECO:0000256" key="1">
    <source>
        <dbReference type="SAM" id="MobiDB-lite"/>
    </source>
</evidence>
<dbReference type="OrthoDB" id="6244550at2759"/>
<feature type="compositionally biased region" description="Polar residues" evidence="1">
    <location>
        <begin position="858"/>
        <end position="875"/>
    </location>
</feature>
<protein>
    <recommendedName>
        <fullName evidence="2">DH domain-containing protein</fullName>
    </recommendedName>
</protein>
<accession>A0A1Y2ISC3</accession>
<evidence type="ECO:0000259" key="2">
    <source>
        <dbReference type="PROSITE" id="PS50010"/>
    </source>
</evidence>
<feature type="compositionally biased region" description="Polar residues" evidence="1">
    <location>
        <begin position="372"/>
        <end position="386"/>
    </location>
</feature>
<feature type="compositionally biased region" description="Pro residues" evidence="1">
    <location>
        <begin position="22"/>
        <end position="39"/>
    </location>
</feature>
<dbReference type="AlphaFoldDB" id="A0A1Y2ISC3"/>
<dbReference type="Proteomes" id="UP000193067">
    <property type="component" value="Unassembled WGS sequence"/>
</dbReference>
<feature type="region of interest" description="Disordered" evidence="1">
    <location>
        <begin position="329"/>
        <end position="392"/>
    </location>
</feature>
<feature type="compositionally biased region" description="Pro residues" evidence="1">
    <location>
        <begin position="732"/>
        <end position="745"/>
    </location>
</feature>
<feature type="region of interest" description="Disordered" evidence="1">
    <location>
        <begin position="538"/>
        <end position="958"/>
    </location>
</feature>
<dbReference type="SMART" id="SM00325">
    <property type="entry name" value="RhoGEF"/>
    <property type="match status" value="1"/>
</dbReference>
<feature type="compositionally biased region" description="Low complexity" evidence="1">
    <location>
        <begin position="632"/>
        <end position="648"/>
    </location>
</feature>
<feature type="region of interest" description="Disordered" evidence="1">
    <location>
        <begin position="1"/>
        <end position="56"/>
    </location>
</feature>
<evidence type="ECO:0000313" key="3">
    <source>
        <dbReference type="EMBL" id="OSD03573.1"/>
    </source>
</evidence>
<reference evidence="3 4" key="1">
    <citation type="journal article" date="2015" name="Biotechnol. Biofuels">
        <title>Enhanced degradation of softwood versus hardwood by the white-rot fungus Pycnoporus coccineus.</title>
        <authorList>
            <person name="Couturier M."/>
            <person name="Navarro D."/>
            <person name="Chevret D."/>
            <person name="Henrissat B."/>
            <person name="Piumi F."/>
            <person name="Ruiz-Duenas F.J."/>
            <person name="Martinez A.T."/>
            <person name="Grigoriev I.V."/>
            <person name="Riley R."/>
            <person name="Lipzen A."/>
            <person name="Berrin J.G."/>
            <person name="Master E.R."/>
            <person name="Rosso M.N."/>
        </authorList>
    </citation>
    <scope>NUCLEOTIDE SEQUENCE [LARGE SCALE GENOMIC DNA]</scope>
    <source>
        <strain evidence="3 4">BRFM310</strain>
    </source>
</reference>
<dbReference type="EMBL" id="KZ084100">
    <property type="protein sequence ID" value="OSD03573.1"/>
    <property type="molecule type" value="Genomic_DNA"/>
</dbReference>
<keyword evidence="4" id="KW-1185">Reference proteome</keyword>
<feature type="compositionally biased region" description="Pro residues" evidence="1">
    <location>
        <begin position="763"/>
        <end position="776"/>
    </location>
</feature>
<feature type="compositionally biased region" description="Polar residues" evidence="1">
    <location>
        <begin position="560"/>
        <end position="573"/>
    </location>
</feature>
<dbReference type="Pfam" id="PF00621">
    <property type="entry name" value="RhoGEF"/>
    <property type="match status" value="1"/>
</dbReference>
<dbReference type="InterPro" id="IPR035899">
    <property type="entry name" value="DBL_dom_sf"/>
</dbReference>
<dbReference type="GO" id="GO:0005085">
    <property type="term" value="F:guanyl-nucleotide exchange factor activity"/>
    <property type="evidence" value="ECO:0007669"/>
    <property type="project" value="InterPro"/>
</dbReference>
<organism evidence="3 4">
    <name type="scientific">Trametes coccinea (strain BRFM310)</name>
    <name type="common">Pycnoporus coccineus</name>
    <dbReference type="NCBI Taxonomy" id="1353009"/>
    <lineage>
        <taxon>Eukaryota</taxon>
        <taxon>Fungi</taxon>
        <taxon>Dikarya</taxon>
        <taxon>Basidiomycota</taxon>
        <taxon>Agaricomycotina</taxon>
        <taxon>Agaricomycetes</taxon>
        <taxon>Polyporales</taxon>
        <taxon>Polyporaceae</taxon>
        <taxon>Trametes</taxon>
    </lineage>
</organism>
<feature type="compositionally biased region" description="Polar residues" evidence="1">
    <location>
        <begin position="797"/>
        <end position="811"/>
    </location>
</feature>
<feature type="compositionally biased region" description="Polar residues" evidence="1">
    <location>
        <begin position="924"/>
        <end position="936"/>
    </location>
</feature>
<dbReference type="Gene3D" id="1.20.900.10">
    <property type="entry name" value="Dbl homology (DH) domain"/>
    <property type="match status" value="1"/>
</dbReference>